<dbReference type="Pfam" id="PF00405">
    <property type="entry name" value="Transferrin"/>
    <property type="match status" value="1"/>
</dbReference>
<feature type="domain" description="Transferrin-like" evidence="5">
    <location>
        <begin position="211"/>
        <end position="559"/>
    </location>
</feature>
<dbReference type="FunFam" id="3.40.190.10:FF:000095">
    <property type="entry name" value="Lactotransferrin"/>
    <property type="match status" value="1"/>
</dbReference>
<dbReference type="InterPro" id="IPR001156">
    <property type="entry name" value="Transferrin-like_dom"/>
</dbReference>
<dbReference type="SUPFAM" id="SSF53850">
    <property type="entry name" value="Periplasmic binding protein-like II"/>
    <property type="match status" value="1"/>
</dbReference>
<dbReference type="GO" id="GO:0006826">
    <property type="term" value="P:iron ion transport"/>
    <property type="evidence" value="ECO:0007669"/>
    <property type="project" value="TreeGrafter"/>
</dbReference>
<evidence type="ECO:0000313" key="6">
    <source>
        <dbReference type="EMBL" id="MDE45481.1"/>
    </source>
</evidence>
<dbReference type="GO" id="GO:0005615">
    <property type="term" value="C:extracellular space"/>
    <property type="evidence" value="ECO:0007669"/>
    <property type="project" value="TreeGrafter"/>
</dbReference>
<feature type="region of interest" description="Disordered" evidence="4">
    <location>
        <begin position="1"/>
        <end position="80"/>
    </location>
</feature>
<comment type="subcellular location">
    <subcellularLocation>
        <location evidence="1">Secreted</location>
    </subcellularLocation>
</comment>
<keyword evidence="3" id="KW-0677">Repeat</keyword>
<evidence type="ECO:0000256" key="4">
    <source>
        <dbReference type="SAM" id="MobiDB-lite"/>
    </source>
</evidence>
<feature type="compositionally biased region" description="Polar residues" evidence="4">
    <location>
        <begin position="67"/>
        <end position="80"/>
    </location>
</feature>
<evidence type="ECO:0000256" key="1">
    <source>
        <dbReference type="ARBA" id="ARBA00004613"/>
    </source>
</evidence>
<organism evidence="6">
    <name type="scientific">Aceria tosichella</name>
    <name type="common">wheat curl mite</name>
    <dbReference type="NCBI Taxonomy" id="561515"/>
    <lineage>
        <taxon>Eukaryota</taxon>
        <taxon>Metazoa</taxon>
        <taxon>Ecdysozoa</taxon>
        <taxon>Arthropoda</taxon>
        <taxon>Chelicerata</taxon>
        <taxon>Arachnida</taxon>
        <taxon>Acari</taxon>
        <taxon>Acariformes</taxon>
        <taxon>Trombidiformes</taxon>
        <taxon>Prostigmata</taxon>
        <taxon>Eupodina</taxon>
        <taxon>Eriophyoidea</taxon>
        <taxon>Eriophyidae</taxon>
        <taxon>Eriophyinae</taxon>
        <taxon>Aceriini</taxon>
        <taxon>Aceria</taxon>
    </lineage>
</organism>
<dbReference type="InterPro" id="IPR018195">
    <property type="entry name" value="Transferrin_Fe_BS"/>
</dbReference>
<dbReference type="PANTHER" id="PTHR11485">
    <property type="entry name" value="TRANSFERRIN"/>
    <property type="match status" value="1"/>
</dbReference>
<dbReference type="GO" id="GO:0005886">
    <property type="term" value="C:plasma membrane"/>
    <property type="evidence" value="ECO:0007669"/>
    <property type="project" value="TreeGrafter"/>
</dbReference>
<feature type="compositionally biased region" description="Low complexity" evidence="4">
    <location>
        <begin position="10"/>
        <end position="46"/>
    </location>
</feature>
<dbReference type="Gene3D" id="3.40.190.10">
    <property type="entry name" value="Periplasmic binding protein-like II"/>
    <property type="match status" value="2"/>
</dbReference>
<protein>
    <submittedName>
        <fullName evidence="6">Melanotransferrin</fullName>
    </submittedName>
</protein>
<dbReference type="GO" id="GO:0005769">
    <property type="term" value="C:early endosome"/>
    <property type="evidence" value="ECO:0007669"/>
    <property type="project" value="TreeGrafter"/>
</dbReference>
<name>A0A6G1S5H7_9ACAR</name>
<dbReference type="EMBL" id="GGYP01000710">
    <property type="protein sequence ID" value="MDE45481.1"/>
    <property type="molecule type" value="Transcribed_RNA"/>
</dbReference>
<dbReference type="PRINTS" id="PR00422">
    <property type="entry name" value="TRANSFERRIN"/>
</dbReference>
<accession>A0A6G1S5H7</accession>
<dbReference type="GO" id="GO:0055037">
    <property type="term" value="C:recycling endosome"/>
    <property type="evidence" value="ECO:0007669"/>
    <property type="project" value="TreeGrafter"/>
</dbReference>
<reference evidence="6" key="1">
    <citation type="submission" date="2018-10" db="EMBL/GenBank/DDBJ databases">
        <title>Transcriptome assembly of Aceria tosichella (Wheat curl mite) Type 2.</title>
        <authorList>
            <person name="Scully E.D."/>
            <person name="Geib S.M."/>
            <person name="Palmer N.A."/>
            <person name="Gupta A.K."/>
            <person name="Sarath G."/>
            <person name="Tatineni S."/>
        </authorList>
    </citation>
    <scope>NUCLEOTIDE SEQUENCE</scope>
    <source>
        <strain evidence="6">LincolnNE</strain>
    </source>
</reference>
<dbReference type="PANTHER" id="PTHR11485:SF29">
    <property type="entry name" value="TRANSFERRIN 2"/>
    <property type="match status" value="1"/>
</dbReference>
<dbReference type="SMART" id="SM00094">
    <property type="entry name" value="TR_FER"/>
    <property type="match status" value="1"/>
</dbReference>
<gene>
    <name evidence="6" type="primary">MFI2</name>
    <name evidence="6" type="ORF">g.16427</name>
</gene>
<evidence type="ECO:0000256" key="2">
    <source>
        <dbReference type="ARBA" id="ARBA00022525"/>
    </source>
</evidence>
<evidence type="ECO:0000256" key="3">
    <source>
        <dbReference type="ARBA" id="ARBA00022737"/>
    </source>
</evidence>
<dbReference type="PROSITE" id="PS51408">
    <property type="entry name" value="TRANSFERRIN_LIKE_4"/>
    <property type="match status" value="1"/>
</dbReference>
<evidence type="ECO:0000259" key="5">
    <source>
        <dbReference type="PROSITE" id="PS51408"/>
    </source>
</evidence>
<dbReference type="PROSITE" id="PS00205">
    <property type="entry name" value="TRANSFERRIN_LIKE_1"/>
    <property type="match status" value="1"/>
</dbReference>
<dbReference type="AlphaFoldDB" id="A0A6G1S5H7"/>
<sequence>MRATAKMIRRGQQQQQRQQLNPFDQQQRVNSGTGSSSSSSSVVGNNFGQRQGPSLSPFEFNYPESMMSPSQPLDKQQQQSPYASYGKLNTNFKLNGDQALMTYPGLDVLFSSDMVDLVPLVGIGQTFKGFLNSFPVQLATSAHSGSGSGVGVTSNSGTGAINNNNARGPLDSFFSSYYTTPRPSFESNSVFEIKSQTDYFEKLRRCPLPAAVLCVTSDKEFGKCQAMSKAFHAAGLKPELNCKLAQSSLACMQLIKNRDADLAVLDAADIYLAGHKFGLMPIVAEQIEMHDPNHYAVAVVKKSDLATDLFNLKGKNSCHSGFLKGAGWVMPISFLLSNDRMRHYEDCNSARSAAEHFEKGCAPGILSAMSSIHNASSWTIRNMCELCHGSGRGYCARDASEPFFGDTGSFRCLIEGGGQVAFCKHTTIFENTGGSNRETWARNLIKSDFELLCRDGSRAPVNEYKSCNLGRVPPSAIVTRGDTPFQLIDTYVNLFMYGQQYYGSKYSEEYTFKMFSSTNGRDLIFQDATQRLVRIPLVNQTYRSYLNHEFLRAIECSELN</sequence>
<dbReference type="CDD" id="cd13529">
    <property type="entry name" value="PBP2_transferrin"/>
    <property type="match status" value="1"/>
</dbReference>
<keyword evidence="2" id="KW-0964">Secreted</keyword>
<proteinExistence type="predicted"/>